<gene>
    <name evidence="6" type="ORF">BGW36DRAFT_456882</name>
</gene>
<evidence type="ECO:0000313" key="7">
    <source>
        <dbReference type="Proteomes" id="UP001201262"/>
    </source>
</evidence>
<comment type="caution">
    <text evidence="6">The sequence shown here is derived from an EMBL/GenBank/DDBJ whole genome shotgun (WGS) entry which is preliminary data.</text>
</comment>
<reference evidence="6" key="1">
    <citation type="submission" date="2021-12" db="EMBL/GenBank/DDBJ databases">
        <title>Convergent genome expansion in fungi linked to evolution of root-endophyte symbiosis.</title>
        <authorList>
            <consortium name="DOE Joint Genome Institute"/>
            <person name="Ke Y.-H."/>
            <person name="Bonito G."/>
            <person name="Liao H.-L."/>
            <person name="Looney B."/>
            <person name="Rojas-Flechas A."/>
            <person name="Nash J."/>
            <person name="Hameed K."/>
            <person name="Schadt C."/>
            <person name="Martin F."/>
            <person name="Crous P.W."/>
            <person name="Miettinen O."/>
            <person name="Magnuson J.K."/>
            <person name="Labbe J."/>
            <person name="Jacobson D."/>
            <person name="Doktycz M.J."/>
            <person name="Veneault-Fourrey C."/>
            <person name="Kuo A."/>
            <person name="Mondo S."/>
            <person name="Calhoun S."/>
            <person name="Riley R."/>
            <person name="Ohm R."/>
            <person name="LaButti K."/>
            <person name="Andreopoulos B."/>
            <person name="Pangilinan J."/>
            <person name="Nolan M."/>
            <person name="Tritt A."/>
            <person name="Clum A."/>
            <person name="Lipzen A."/>
            <person name="Daum C."/>
            <person name="Barry K."/>
            <person name="Grigoriev I.V."/>
            <person name="Vilgalys R."/>
        </authorList>
    </citation>
    <scope>NUCLEOTIDE SEQUENCE</scope>
    <source>
        <strain evidence="6">PMI_201</strain>
    </source>
</reference>
<feature type="binding site" evidence="4">
    <location>
        <position position="48"/>
    </location>
    <ligand>
        <name>Zn(2+)</name>
        <dbReference type="ChEBI" id="CHEBI:29105"/>
    </ligand>
</feature>
<feature type="binding site" evidence="4">
    <location>
        <position position="108"/>
    </location>
    <ligand>
        <name>Zn(2+)</name>
        <dbReference type="ChEBI" id="CHEBI:29105"/>
    </ligand>
</feature>
<dbReference type="GeneID" id="70252230"/>
<dbReference type="PANTHER" id="PTHR43175:SF3">
    <property type="entry name" value="CARBON DISULFIDE HYDROLASE"/>
    <property type="match status" value="1"/>
</dbReference>
<keyword evidence="2 4" id="KW-0479">Metal-binding</keyword>
<dbReference type="Gene3D" id="3.40.1050.10">
    <property type="entry name" value="Carbonic anhydrase"/>
    <property type="match status" value="1"/>
</dbReference>
<dbReference type="Pfam" id="PF00484">
    <property type="entry name" value="Pro_CA"/>
    <property type="match status" value="1"/>
</dbReference>
<evidence type="ECO:0000256" key="5">
    <source>
        <dbReference type="RuleBase" id="RU003956"/>
    </source>
</evidence>
<dbReference type="SMART" id="SM00947">
    <property type="entry name" value="Pro_CA"/>
    <property type="match status" value="1"/>
</dbReference>
<proteinExistence type="inferred from homology"/>
<dbReference type="InterPro" id="IPR001765">
    <property type="entry name" value="Carbonic_anhydrase"/>
</dbReference>
<dbReference type="GO" id="GO:0008270">
    <property type="term" value="F:zinc ion binding"/>
    <property type="evidence" value="ECO:0007669"/>
    <property type="project" value="UniProtKB-UniRule"/>
</dbReference>
<name>A0AAD4Q1A4_9EURO</name>
<dbReference type="PANTHER" id="PTHR43175">
    <property type="entry name" value="CARBONIC ANHYDRASE"/>
    <property type="match status" value="1"/>
</dbReference>
<comment type="similarity">
    <text evidence="1 5">Belongs to the beta-class carbonic anhydrase family.</text>
</comment>
<feature type="binding site" evidence="4">
    <location>
        <position position="50"/>
    </location>
    <ligand>
        <name>Zn(2+)</name>
        <dbReference type="ChEBI" id="CHEBI:29105"/>
    </ligand>
</feature>
<comment type="function">
    <text evidence="5">Reversible hydration of carbon dioxide.</text>
</comment>
<dbReference type="Proteomes" id="UP001201262">
    <property type="component" value="Unassembled WGS sequence"/>
</dbReference>
<comment type="catalytic activity">
    <reaction evidence="5">
        <text>hydrogencarbonate + H(+) = CO2 + H2O</text>
        <dbReference type="Rhea" id="RHEA:10748"/>
        <dbReference type="ChEBI" id="CHEBI:15377"/>
        <dbReference type="ChEBI" id="CHEBI:15378"/>
        <dbReference type="ChEBI" id="CHEBI:16526"/>
        <dbReference type="ChEBI" id="CHEBI:17544"/>
        <dbReference type="EC" id="4.2.1.1"/>
    </reaction>
</comment>
<dbReference type="EC" id="4.2.1.1" evidence="5"/>
<dbReference type="InterPro" id="IPR036874">
    <property type="entry name" value="Carbonic_anhydrase_sf"/>
</dbReference>
<protein>
    <recommendedName>
        <fullName evidence="5">Carbonic anhydrase</fullName>
        <ecNumber evidence="5">4.2.1.1</ecNumber>
    </recommendedName>
    <alternativeName>
        <fullName evidence="5">Carbonate dehydratase</fullName>
    </alternativeName>
</protein>
<organism evidence="6 7">
    <name type="scientific">Talaromyces proteolyticus</name>
    <dbReference type="NCBI Taxonomy" id="1131652"/>
    <lineage>
        <taxon>Eukaryota</taxon>
        <taxon>Fungi</taxon>
        <taxon>Dikarya</taxon>
        <taxon>Ascomycota</taxon>
        <taxon>Pezizomycotina</taxon>
        <taxon>Eurotiomycetes</taxon>
        <taxon>Eurotiomycetidae</taxon>
        <taxon>Eurotiales</taxon>
        <taxon>Trichocomaceae</taxon>
        <taxon>Talaromyces</taxon>
        <taxon>Talaromyces sect. Bacilispori</taxon>
    </lineage>
</organism>
<keyword evidence="3 4" id="KW-0862">Zinc</keyword>
<evidence type="ECO:0000256" key="4">
    <source>
        <dbReference type="PIRSR" id="PIRSR601765-1"/>
    </source>
</evidence>
<dbReference type="SUPFAM" id="SSF53056">
    <property type="entry name" value="beta-carbonic anhydrase, cab"/>
    <property type="match status" value="1"/>
</dbReference>
<comment type="cofactor">
    <cofactor evidence="4">
        <name>Zn(2+)</name>
        <dbReference type="ChEBI" id="CHEBI:29105"/>
    </cofactor>
    <text evidence="4">Binds 1 zinc ion per subunit.</text>
</comment>
<evidence type="ECO:0000256" key="2">
    <source>
        <dbReference type="ARBA" id="ARBA00022723"/>
    </source>
</evidence>
<feature type="binding site" evidence="4">
    <location>
        <position position="105"/>
    </location>
    <ligand>
        <name>Zn(2+)</name>
        <dbReference type="ChEBI" id="CHEBI:29105"/>
    </ligand>
</feature>
<dbReference type="GO" id="GO:0004089">
    <property type="term" value="F:carbonate dehydratase activity"/>
    <property type="evidence" value="ECO:0007669"/>
    <property type="project" value="UniProtKB-UniRule"/>
</dbReference>
<accession>A0AAD4Q1A4</accession>
<evidence type="ECO:0000313" key="6">
    <source>
        <dbReference type="EMBL" id="KAH8705415.1"/>
    </source>
</evidence>
<keyword evidence="7" id="KW-1185">Reference proteome</keyword>
<sequence length="189" mass="20914">MSQNSAFTTDIIVDRNQNYASKIHSPLPMLHDANGVLRKGTGMLVVSCVDPRIIPESFLGFRIPGENPLAIPVIRVIGGRARHALVNIVGLDAVFGIDTVVIIHHTDCGLTHNTEESIRTSLKTMFPGKQETIENTEFGAIENLEQSVVDDIQFLKYSPLIRKEIVLKGFVYDIHTGKLKEICKLGEHS</sequence>
<dbReference type="RefSeq" id="XP_046078036.1">
    <property type="nucleotide sequence ID" value="XM_046221943.1"/>
</dbReference>
<dbReference type="EMBL" id="JAJTJA010000001">
    <property type="protein sequence ID" value="KAH8705415.1"/>
    <property type="molecule type" value="Genomic_DNA"/>
</dbReference>
<evidence type="ECO:0000256" key="3">
    <source>
        <dbReference type="ARBA" id="ARBA00022833"/>
    </source>
</evidence>
<keyword evidence="5" id="KW-0456">Lyase</keyword>
<evidence type="ECO:0000256" key="1">
    <source>
        <dbReference type="ARBA" id="ARBA00006217"/>
    </source>
</evidence>
<dbReference type="AlphaFoldDB" id="A0AAD4Q1A4"/>